<dbReference type="EMBL" id="NGKC01000002">
    <property type="protein sequence ID" value="RSU13870.1"/>
    <property type="molecule type" value="Genomic_DNA"/>
</dbReference>
<dbReference type="FunFam" id="3.40.50.300:FF:001255">
    <property type="entry name" value="DNA polymerase III subunit delta"/>
    <property type="match status" value="1"/>
</dbReference>
<dbReference type="Gene3D" id="3.40.50.300">
    <property type="entry name" value="P-loop containing nucleotide triphosphate hydrolases"/>
    <property type="match status" value="1"/>
</dbReference>
<dbReference type="GO" id="GO:0003887">
    <property type="term" value="F:DNA-directed DNA polymerase activity"/>
    <property type="evidence" value="ECO:0007669"/>
    <property type="project" value="InterPro"/>
</dbReference>
<evidence type="ECO:0000313" key="1">
    <source>
        <dbReference type="EMBL" id="RSU13870.1"/>
    </source>
</evidence>
<dbReference type="OrthoDB" id="9810148at2"/>
<accession>A0A430B0K2</accession>
<dbReference type="SUPFAM" id="SSF52540">
    <property type="entry name" value="P-loop containing nucleoside triphosphate hydrolases"/>
    <property type="match status" value="1"/>
</dbReference>
<dbReference type="Pfam" id="PF13177">
    <property type="entry name" value="DNA_pol3_delta2"/>
    <property type="match status" value="1"/>
</dbReference>
<organism evidence="1 2">
    <name type="scientific">Vagococcus acidifermentans</name>
    <dbReference type="NCBI Taxonomy" id="564710"/>
    <lineage>
        <taxon>Bacteria</taxon>
        <taxon>Bacillati</taxon>
        <taxon>Bacillota</taxon>
        <taxon>Bacilli</taxon>
        <taxon>Lactobacillales</taxon>
        <taxon>Enterococcaceae</taxon>
        <taxon>Vagococcus</taxon>
    </lineage>
</organism>
<dbReference type="InterPro" id="IPR004622">
    <property type="entry name" value="DNA_pol_HolB"/>
</dbReference>
<name>A0A430B0K2_9ENTE</name>
<reference evidence="1 2" key="1">
    <citation type="submission" date="2017-05" db="EMBL/GenBank/DDBJ databases">
        <title>Vagococcus spp. assemblies.</title>
        <authorList>
            <person name="Gulvik C.A."/>
        </authorList>
    </citation>
    <scope>NUCLEOTIDE SEQUENCE [LARGE SCALE GENOMIC DNA]</scope>
    <source>
        <strain evidence="1 2">LMG 24798</strain>
    </source>
</reference>
<dbReference type="Proteomes" id="UP000286773">
    <property type="component" value="Unassembled WGS sequence"/>
</dbReference>
<dbReference type="GO" id="GO:0008408">
    <property type="term" value="F:3'-5' exonuclease activity"/>
    <property type="evidence" value="ECO:0007669"/>
    <property type="project" value="InterPro"/>
</dbReference>
<sequence>MTTQEKNMIQEKQPEWLVFFEQIFSKNRLSHAYLITGDKGSGKYELVMWIAQKLFCTHADFSKRPCGDCLTCRRIAANEYPDIIHIVPEGLSIKVDQVRQIKESFVRSGLESNKKVLIIEDAEKMTASAANSLLKFIEEPDTKIYIFFLTTQKGKILSTIQSRCQQINLLPLKKELIQQDLMKQHIPERTAFILSKLSESTEKAVELFEDEWFNNANESVQKWFAYIRKGDMFAFVFVQQKLVALCKEKEQQLLVLNLLLIYHEWLLKDCLETDRATINKLAGAMDEILLAQQKLSANLSFQNVSEQLSWRLLNQ</sequence>
<comment type="caution">
    <text evidence="1">The sequence shown here is derived from an EMBL/GenBank/DDBJ whole genome shotgun (WGS) entry which is preliminary data.</text>
</comment>
<dbReference type="InterPro" id="IPR027417">
    <property type="entry name" value="P-loop_NTPase"/>
</dbReference>
<dbReference type="PANTHER" id="PTHR11669">
    <property type="entry name" value="REPLICATION FACTOR C / DNA POLYMERASE III GAMMA-TAU SUBUNIT"/>
    <property type="match status" value="1"/>
</dbReference>
<evidence type="ECO:0000313" key="2">
    <source>
        <dbReference type="Proteomes" id="UP000286773"/>
    </source>
</evidence>
<dbReference type="NCBIfam" id="TIGR00678">
    <property type="entry name" value="holB"/>
    <property type="match status" value="1"/>
</dbReference>
<proteinExistence type="predicted"/>
<dbReference type="PANTHER" id="PTHR11669:SF8">
    <property type="entry name" value="DNA POLYMERASE III SUBUNIT DELTA"/>
    <property type="match status" value="1"/>
</dbReference>
<dbReference type="InterPro" id="IPR050238">
    <property type="entry name" value="DNA_Rep/Repair_Clamp_Loader"/>
</dbReference>
<dbReference type="AlphaFoldDB" id="A0A430B0K2"/>
<keyword evidence="2" id="KW-1185">Reference proteome</keyword>
<gene>
    <name evidence="1" type="ORF">CBF27_02930</name>
</gene>
<protein>
    <submittedName>
        <fullName evidence="1">DNA polymerase III subunit delta</fullName>
    </submittedName>
</protein>
<dbReference type="GO" id="GO:0006261">
    <property type="term" value="P:DNA-templated DNA replication"/>
    <property type="evidence" value="ECO:0007669"/>
    <property type="project" value="TreeGrafter"/>
</dbReference>